<name>A0A194QQA4_PAPMA</name>
<gene>
    <name evidence="2" type="ORF">RR48_11243</name>
</gene>
<feature type="region of interest" description="Disordered" evidence="1">
    <location>
        <begin position="142"/>
        <end position="184"/>
    </location>
</feature>
<dbReference type="EMBL" id="KQ461181">
    <property type="protein sequence ID" value="KPJ07687.1"/>
    <property type="molecule type" value="Genomic_DNA"/>
</dbReference>
<organism evidence="2 3">
    <name type="scientific">Papilio machaon</name>
    <name type="common">Old World swallowtail butterfly</name>
    <dbReference type="NCBI Taxonomy" id="76193"/>
    <lineage>
        <taxon>Eukaryota</taxon>
        <taxon>Metazoa</taxon>
        <taxon>Ecdysozoa</taxon>
        <taxon>Arthropoda</taxon>
        <taxon>Hexapoda</taxon>
        <taxon>Insecta</taxon>
        <taxon>Pterygota</taxon>
        <taxon>Neoptera</taxon>
        <taxon>Endopterygota</taxon>
        <taxon>Lepidoptera</taxon>
        <taxon>Glossata</taxon>
        <taxon>Ditrysia</taxon>
        <taxon>Papilionoidea</taxon>
        <taxon>Papilionidae</taxon>
        <taxon>Papilioninae</taxon>
        <taxon>Papilio</taxon>
    </lineage>
</organism>
<proteinExistence type="predicted"/>
<evidence type="ECO:0000313" key="2">
    <source>
        <dbReference type="EMBL" id="KPJ07687.1"/>
    </source>
</evidence>
<protein>
    <submittedName>
        <fullName evidence="2">Uncharacterized protein</fullName>
    </submittedName>
</protein>
<dbReference type="AlphaFoldDB" id="A0A194QQA4"/>
<dbReference type="InParanoid" id="A0A194QQA4"/>
<dbReference type="Proteomes" id="UP000053240">
    <property type="component" value="Unassembled WGS sequence"/>
</dbReference>
<accession>A0A194QQA4</accession>
<keyword evidence="3" id="KW-1185">Reference proteome</keyword>
<evidence type="ECO:0000256" key="1">
    <source>
        <dbReference type="SAM" id="MobiDB-lite"/>
    </source>
</evidence>
<reference evidence="2 3" key="1">
    <citation type="journal article" date="2015" name="Nat. Commun.">
        <title>Outbred genome sequencing and CRISPR/Cas9 gene editing in butterflies.</title>
        <authorList>
            <person name="Li X."/>
            <person name="Fan D."/>
            <person name="Zhang W."/>
            <person name="Liu G."/>
            <person name="Zhang L."/>
            <person name="Zhao L."/>
            <person name="Fang X."/>
            <person name="Chen L."/>
            <person name="Dong Y."/>
            <person name="Chen Y."/>
            <person name="Ding Y."/>
            <person name="Zhao R."/>
            <person name="Feng M."/>
            <person name="Zhu Y."/>
            <person name="Feng Y."/>
            <person name="Jiang X."/>
            <person name="Zhu D."/>
            <person name="Xiang H."/>
            <person name="Feng X."/>
            <person name="Li S."/>
            <person name="Wang J."/>
            <person name="Zhang G."/>
            <person name="Kronforst M.R."/>
            <person name="Wang W."/>
        </authorList>
    </citation>
    <scope>NUCLEOTIDE SEQUENCE [LARGE SCALE GENOMIC DNA]</scope>
    <source>
        <strain evidence="2">Ya'a_city_454_Pm</strain>
        <tissue evidence="2">Whole body</tissue>
    </source>
</reference>
<sequence>MVMESAQPNGRFWPLSPRLWRRSNEYSKVVFEPRRPPTSPIEFRKNKIDLTPDLLRSRSFIKDRLDHLNLEEVDDEDNQIDERNRWSVDSKKPPIKETKKIEEVVKLRAKKQRQPRPNSLQLLLCPSSSGHYSSNTWRYTRVRSKSHEPEGGGRCGDGPLARAMQPAPPGGSPKRQPASAPAHDWECMGIENKRLAHEMQRKLVHEPGDSFKW</sequence>
<evidence type="ECO:0000313" key="3">
    <source>
        <dbReference type="Proteomes" id="UP000053240"/>
    </source>
</evidence>